<dbReference type="AlphaFoldDB" id="A0A0Q3LPH6"/>
<dbReference type="OrthoDB" id="1031021at2"/>
<accession>A0A0Q3LPH6</accession>
<proteinExistence type="predicted"/>
<dbReference type="RefSeq" id="WP_056015612.1">
    <property type="nucleotide sequence ID" value="NZ_LLYZ01000007.1"/>
</dbReference>
<dbReference type="Gene3D" id="3.30.2310.20">
    <property type="entry name" value="RelE-like"/>
    <property type="match status" value="1"/>
</dbReference>
<keyword evidence="1" id="KW-1277">Toxin-antitoxin system</keyword>
<dbReference type="SUPFAM" id="SSF143011">
    <property type="entry name" value="RelE-like"/>
    <property type="match status" value="1"/>
</dbReference>
<reference evidence="2 3" key="1">
    <citation type="submission" date="2015-10" db="EMBL/GenBank/DDBJ databases">
        <title>Chryseobacterium aquaticum genome.</title>
        <authorList>
            <person name="Newman J.D."/>
            <person name="Ferguson M.B."/>
            <person name="Miller J.R."/>
        </authorList>
    </citation>
    <scope>NUCLEOTIDE SEQUENCE [LARGE SCALE GENOMIC DNA]</scope>
    <source>
        <strain evidence="2 3">KCTC 12483</strain>
    </source>
</reference>
<dbReference type="InterPro" id="IPR035093">
    <property type="entry name" value="RelE/ParE_toxin_dom_sf"/>
</dbReference>
<organism evidence="2 3">
    <name type="scientific">Chryseobacterium aquaticum</name>
    <dbReference type="NCBI Taxonomy" id="452084"/>
    <lineage>
        <taxon>Bacteria</taxon>
        <taxon>Pseudomonadati</taxon>
        <taxon>Bacteroidota</taxon>
        <taxon>Flavobacteriia</taxon>
        <taxon>Flavobacteriales</taxon>
        <taxon>Weeksellaceae</taxon>
        <taxon>Chryseobacterium group</taxon>
        <taxon>Chryseobacterium</taxon>
    </lineage>
</organism>
<comment type="caution">
    <text evidence="2">The sequence shown here is derived from an EMBL/GenBank/DDBJ whole genome shotgun (WGS) entry which is preliminary data.</text>
</comment>
<dbReference type="Pfam" id="PF05016">
    <property type="entry name" value="ParE_toxin"/>
    <property type="match status" value="1"/>
</dbReference>
<dbReference type="Proteomes" id="UP000051682">
    <property type="component" value="Unassembled WGS sequence"/>
</dbReference>
<evidence type="ECO:0000256" key="1">
    <source>
        <dbReference type="ARBA" id="ARBA00022649"/>
    </source>
</evidence>
<dbReference type="EMBL" id="LLYZ01000007">
    <property type="protein sequence ID" value="KQK25137.1"/>
    <property type="molecule type" value="Genomic_DNA"/>
</dbReference>
<evidence type="ECO:0000313" key="3">
    <source>
        <dbReference type="Proteomes" id="UP000051682"/>
    </source>
</evidence>
<name>A0A0Q3LPH6_9FLAO</name>
<evidence type="ECO:0000313" key="2">
    <source>
        <dbReference type="EMBL" id="KQK25137.1"/>
    </source>
</evidence>
<gene>
    <name evidence="2" type="ORF">AR438_12580</name>
</gene>
<evidence type="ECO:0008006" key="4">
    <source>
        <dbReference type="Google" id="ProtNLM"/>
    </source>
</evidence>
<dbReference type="InterPro" id="IPR007712">
    <property type="entry name" value="RelE/ParE_toxin"/>
</dbReference>
<protein>
    <recommendedName>
        <fullName evidence="4">Plasmid stabilization protein</fullName>
    </recommendedName>
</protein>
<keyword evidence="3" id="KW-1185">Reference proteome</keyword>
<sequence>MKIVWTDFAIENLKIIFDYYATKANRKVAHKIRKQILNSIKQLIKNPESGQLEFYLEQLALNHRYILTKNYKIIYRMIDNKIVISDIFDVRQNPIKMNNEDRNKL</sequence>
<dbReference type="STRING" id="452084.AR438_12580"/>